<name>A0ACC2PDP2_9HYME</name>
<protein>
    <submittedName>
        <fullName evidence="1">Uncharacterized protein</fullName>
    </submittedName>
</protein>
<keyword evidence="2" id="KW-1185">Reference proteome</keyword>
<sequence>MNTRSGRGGGTRAMQDSPGTTPAPRSRASGKMRSSRGALPIDAATGPIAAASQPADLSQEEIMRRLREDEEAHEQHLRFLQMQVEVTQARQREVRRKLEQQLEAVRVNNDAPGRARLEQAPPAAAAGDSHRLSESDSSSLLQQLAALQKAVARIEAQSSTSSQMSDELESMNPRNRNSSNMVHDTPPALPHERPGSTPAQQIMPDAAAVTGTSGPYVTVQDLAAWEISESHRRPDPALYYDGTGGQCIFEANASACTGLGRV</sequence>
<gene>
    <name evidence="1" type="ORF">QAD02_016708</name>
</gene>
<comment type="caution">
    <text evidence="1">The sequence shown here is derived from an EMBL/GenBank/DDBJ whole genome shotgun (WGS) entry which is preliminary data.</text>
</comment>
<evidence type="ECO:0000313" key="1">
    <source>
        <dbReference type="EMBL" id="KAJ8680921.1"/>
    </source>
</evidence>
<reference evidence="1" key="1">
    <citation type="submission" date="2023-04" db="EMBL/GenBank/DDBJ databases">
        <title>A chromosome-level genome assembly of the parasitoid wasp Eretmocerus hayati.</title>
        <authorList>
            <person name="Zhong Y."/>
            <person name="Liu S."/>
            <person name="Liu Y."/>
        </authorList>
    </citation>
    <scope>NUCLEOTIDE SEQUENCE</scope>
    <source>
        <strain evidence="1">ZJU_SS_LIU_2023</strain>
    </source>
</reference>
<proteinExistence type="predicted"/>
<dbReference type="EMBL" id="CM056742">
    <property type="protein sequence ID" value="KAJ8680921.1"/>
    <property type="molecule type" value="Genomic_DNA"/>
</dbReference>
<dbReference type="Proteomes" id="UP001239111">
    <property type="component" value="Chromosome 2"/>
</dbReference>
<accession>A0ACC2PDP2</accession>
<evidence type="ECO:0000313" key="2">
    <source>
        <dbReference type="Proteomes" id="UP001239111"/>
    </source>
</evidence>
<organism evidence="1 2">
    <name type="scientific">Eretmocerus hayati</name>
    <dbReference type="NCBI Taxonomy" id="131215"/>
    <lineage>
        <taxon>Eukaryota</taxon>
        <taxon>Metazoa</taxon>
        <taxon>Ecdysozoa</taxon>
        <taxon>Arthropoda</taxon>
        <taxon>Hexapoda</taxon>
        <taxon>Insecta</taxon>
        <taxon>Pterygota</taxon>
        <taxon>Neoptera</taxon>
        <taxon>Endopterygota</taxon>
        <taxon>Hymenoptera</taxon>
        <taxon>Apocrita</taxon>
        <taxon>Proctotrupomorpha</taxon>
        <taxon>Chalcidoidea</taxon>
        <taxon>Aphelinidae</taxon>
        <taxon>Aphelininae</taxon>
        <taxon>Eretmocerus</taxon>
    </lineage>
</organism>